<gene>
    <name evidence="2" type="ORF">ENU14_03840</name>
</gene>
<sequence length="573" mass="66748">MDYIIKQVLLNKPFLIILLILIIYFTIFYHVVVLWYSYATLELYSYLLITPLVLMLIYINIVNGIDYGYFHRKYFTYLILFLIGSFLIFYSPMSEEYADQMIILGFILLVHSITILFSRFNDLRKLTIMIPSLLIAVPIPNLLTYHVSAILTRHLLNMVVPFSKLLRIPINVVESSGFIIVNVDHGNEIVQFNIAPVCSGIIGLFSVIAISPLIILVSFNGEKDYFRKILASLIGITLFLTLMFLSNVIRLTMVFYFTSLYGLEIGYKIFHYTPEIVMVLPIVYIVIKILDRIACNVKLLSRKKPDTNHRDYLNKSLIFLIPILFLIPLAIPVSTVSYHRTNYIFIHTFNGPVLLFDTSSGLKELFVPRIYRGISLEYYGREREIEATLGSLHRIHVYRGVIETGKYIDIYIEFSAHPTIHIWELCLWWQNMTVYNKERFYIEDPSGLIIYSAEVLYYRGGYLNGVLSSWRNKYYTEKGLELARFTIMINSLYRNITSRDIEILRNLSEELILKSGEASIAKYSKIAGFDLSYYYSVVIPFTIVLTVIILIRRKLYDLLKILRKLLKPFVKQL</sequence>
<dbReference type="InterPro" id="IPR019127">
    <property type="entry name" value="Exosortase"/>
</dbReference>
<keyword evidence="1" id="KW-0472">Membrane</keyword>
<evidence type="ECO:0000313" key="2">
    <source>
        <dbReference type="EMBL" id="HGM58703.1"/>
    </source>
</evidence>
<evidence type="ECO:0000256" key="1">
    <source>
        <dbReference type="SAM" id="Phobius"/>
    </source>
</evidence>
<accession>A0A7C4H990</accession>
<feature type="transmembrane region" description="Helical" evidence="1">
    <location>
        <begin position="533"/>
        <end position="551"/>
    </location>
</feature>
<feature type="transmembrane region" description="Helical" evidence="1">
    <location>
        <begin position="14"/>
        <end position="37"/>
    </location>
</feature>
<feature type="transmembrane region" description="Helical" evidence="1">
    <location>
        <begin position="129"/>
        <end position="151"/>
    </location>
</feature>
<name>A0A7C4H990_STAMA</name>
<keyword evidence="1" id="KW-1133">Transmembrane helix</keyword>
<feature type="transmembrane region" description="Helical" evidence="1">
    <location>
        <begin position="194"/>
        <end position="217"/>
    </location>
</feature>
<feature type="transmembrane region" description="Helical" evidence="1">
    <location>
        <begin position="43"/>
        <end position="62"/>
    </location>
</feature>
<comment type="caution">
    <text evidence="2">The sequence shown here is derived from an EMBL/GenBank/DDBJ whole genome shotgun (WGS) entry which is preliminary data.</text>
</comment>
<protein>
    <submittedName>
        <fullName evidence="2">Exosortase/archaeosortase family protein</fullName>
    </submittedName>
</protein>
<proteinExistence type="predicted"/>
<dbReference type="EMBL" id="DTBJ01000028">
    <property type="protein sequence ID" value="HGM58703.1"/>
    <property type="molecule type" value="Genomic_DNA"/>
</dbReference>
<feature type="transmembrane region" description="Helical" evidence="1">
    <location>
        <begin position="74"/>
        <end position="91"/>
    </location>
</feature>
<dbReference type="Pfam" id="PF09721">
    <property type="entry name" value="Exosortase_EpsH"/>
    <property type="match status" value="1"/>
</dbReference>
<reference evidence="2" key="1">
    <citation type="journal article" date="2020" name="mSystems">
        <title>Genome- and Community-Level Interaction Insights into Carbon Utilization and Element Cycling Functions of Hydrothermarchaeota in Hydrothermal Sediment.</title>
        <authorList>
            <person name="Zhou Z."/>
            <person name="Liu Y."/>
            <person name="Xu W."/>
            <person name="Pan J."/>
            <person name="Luo Z.H."/>
            <person name="Li M."/>
        </authorList>
    </citation>
    <scope>NUCLEOTIDE SEQUENCE [LARGE SCALE GENOMIC DNA]</scope>
    <source>
        <strain evidence="2">SpSt-642</strain>
    </source>
</reference>
<keyword evidence="1" id="KW-0812">Transmembrane</keyword>
<feature type="transmembrane region" description="Helical" evidence="1">
    <location>
        <begin position="229"/>
        <end position="249"/>
    </location>
</feature>
<feature type="transmembrane region" description="Helical" evidence="1">
    <location>
        <begin position="97"/>
        <end position="117"/>
    </location>
</feature>
<organism evidence="2">
    <name type="scientific">Staphylothermus marinus</name>
    <dbReference type="NCBI Taxonomy" id="2280"/>
    <lineage>
        <taxon>Archaea</taxon>
        <taxon>Thermoproteota</taxon>
        <taxon>Thermoprotei</taxon>
        <taxon>Desulfurococcales</taxon>
        <taxon>Desulfurococcaceae</taxon>
        <taxon>Staphylothermus</taxon>
    </lineage>
</organism>
<feature type="transmembrane region" description="Helical" evidence="1">
    <location>
        <begin position="312"/>
        <end position="331"/>
    </location>
</feature>
<feature type="transmembrane region" description="Helical" evidence="1">
    <location>
        <begin position="269"/>
        <end position="291"/>
    </location>
</feature>
<dbReference type="AlphaFoldDB" id="A0A7C4H990"/>